<comment type="caution">
    <text evidence="3">The sequence shown here is derived from an EMBL/GenBank/DDBJ whole genome shotgun (WGS) entry which is preliminary data.</text>
</comment>
<feature type="compositionally biased region" description="Low complexity" evidence="1">
    <location>
        <begin position="225"/>
        <end position="236"/>
    </location>
</feature>
<evidence type="ECO:0008006" key="5">
    <source>
        <dbReference type="Google" id="ProtNLM"/>
    </source>
</evidence>
<keyword evidence="2" id="KW-1133">Transmembrane helix</keyword>
<keyword evidence="2" id="KW-0472">Membrane</keyword>
<organism evidence="3 4">
    <name type="scientific">Lomentospora prolificans</name>
    <dbReference type="NCBI Taxonomy" id="41688"/>
    <lineage>
        <taxon>Eukaryota</taxon>
        <taxon>Fungi</taxon>
        <taxon>Dikarya</taxon>
        <taxon>Ascomycota</taxon>
        <taxon>Pezizomycotina</taxon>
        <taxon>Sordariomycetes</taxon>
        <taxon>Hypocreomycetidae</taxon>
        <taxon>Microascales</taxon>
        <taxon>Microascaceae</taxon>
        <taxon>Lomentospora</taxon>
    </lineage>
</organism>
<feature type="compositionally biased region" description="Basic and acidic residues" evidence="1">
    <location>
        <begin position="264"/>
        <end position="299"/>
    </location>
</feature>
<dbReference type="VEuPathDB" id="FungiDB:jhhlp_001817"/>
<dbReference type="OrthoDB" id="5393404at2759"/>
<evidence type="ECO:0000256" key="2">
    <source>
        <dbReference type="SAM" id="Phobius"/>
    </source>
</evidence>
<evidence type="ECO:0000256" key="1">
    <source>
        <dbReference type="SAM" id="MobiDB-lite"/>
    </source>
</evidence>
<feature type="compositionally biased region" description="Basic and acidic residues" evidence="1">
    <location>
        <begin position="156"/>
        <end position="172"/>
    </location>
</feature>
<dbReference type="AlphaFoldDB" id="A0A2N3NGS1"/>
<feature type="compositionally biased region" description="Basic and acidic residues" evidence="1">
    <location>
        <begin position="190"/>
        <end position="208"/>
    </location>
</feature>
<accession>A0A2N3NGS1</accession>
<feature type="compositionally biased region" description="Basic and acidic residues" evidence="1">
    <location>
        <begin position="327"/>
        <end position="346"/>
    </location>
</feature>
<dbReference type="Proteomes" id="UP000233524">
    <property type="component" value="Unassembled WGS sequence"/>
</dbReference>
<gene>
    <name evidence="3" type="ORF">jhhlp_001817</name>
</gene>
<evidence type="ECO:0000313" key="3">
    <source>
        <dbReference type="EMBL" id="PKS11666.1"/>
    </source>
</evidence>
<feature type="transmembrane region" description="Helical" evidence="2">
    <location>
        <begin position="46"/>
        <end position="67"/>
    </location>
</feature>
<keyword evidence="4" id="KW-1185">Reference proteome</keyword>
<reference evidence="3 4" key="1">
    <citation type="journal article" date="2017" name="G3 (Bethesda)">
        <title>First Draft Genome Sequence of the Pathogenic Fungus Lomentospora prolificans (Formerly Scedosporium prolificans).</title>
        <authorList>
            <person name="Luo R."/>
            <person name="Zimin A."/>
            <person name="Workman R."/>
            <person name="Fan Y."/>
            <person name="Pertea G."/>
            <person name="Grossman N."/>
            <person name="Wear M.P."/>
            <person name="Jia B."/>
            <person name="Miller H."/>
            <person name="Casadevall A."/>
            <person name="Timp W."/>
            <person name="Zhang S.X."/>
            <person name="Salzberg S.L."/>
        </authorList>
    </citation>
    <scope>NUCLEOTIDE SEQUENCE [LARGE SCALE GENOMIC DNA]</scope>
    <source>
        <strain evidence="3 4">JHH-5317</strain>
    </source>
</reference>
<feature type="compositionally biased region" description="Polar residues" evidence="1">
    <location>
        <begin position="237"/>
        <end position="251"/>
    </location>
</feature>
<name>A0A2N3NGS1_9PEZI</name>
<dbReference type="EMBL" id="NLAX01000006">
    <property type="protein sequence ID" value="PKS11666.1"/>
    <property type="molecule type" value="Genomic_DNA"/>
</dbReference>
<dbReference type="STRING" id="41688.A0A2N3NGS1"/>
<proteinExistence type="predicted"/>
<dbReference type="InParanoid" id="A0A2N3NGS1"/>
<sequence length="407" mass="45935">MPPPPVDLLGPLKARAVLVAREPQTGGTDYEPGVGVINPHDINNTVFFVLFGFIGAAFVIAGIWFFFWAKNGGFEFKDGDWEEYKSTVLRRRGPNGTVISGATAPTNLGGGSVYKDIVDDDGTTVITESTGLSGITAGVSDISARERRRALREKKIKQMQEESRQRKREKQEKKKAKRHVDEDGVVVDEQAEKQAEDELRKYRHERPARVGGLNKESEGSQWDGSTNPSDSTVSSSLISNRQATPTNSPQKSGGIRKVYSTADRTAERERERERERIRTEARRLQERGRQALVEREPSSHRRSRRDFSYQRAAESEIAESAVTRSSRRSERTERTERSDRSERTERTMPGSWAASDIDSELGTKSYHHPIPELRSQSSAAPSRHRSSDNRRSRSGYRRARNEDYPDN</sequence>
<evidence type="ECO:0000313" key="4">
    <source>
        <dbReference type="Proteomes" id="UP000233524"/>
    </source>
</evidence>
<feature type="region of interest" description="Disordered" evidence="1">
    <location>
        <begin position="154"/>
        <end position="407"/>
    </location>
</feature>
<keyword evidence="2" id="KW-0812">Transmembrane</keyword>
<protein>
    <recommendedName>
        <fullName evidence="5">Endosomal spry domain-containing protein</fullName>
    </recommendedName>
</protein>